<feature type="domain" description="DUF6873" evidence="1">
    <location>
        <begin position="16"/>
        <end position="243"/>
    </location>
</feature>
<evidence type="ECO:0000259" key="1">
    <source>
        <dbReference type="Pfam" id="PF21778"/>
    </source>
</evidence>
<proteinExistence type="predicted"/>
<dbReference type="RefSeq" id="WP_091731987.1">
    <property type="nucleotide sequence ID" value="NZ_FNQE01000032.1"/>
</dbReference>
<reference evidence="2 3" key="1">
    <citation type="submission" date="2016-10" db="EMBL/GenBank/DDBJ databases">
        <authorList>
            <person name="de Groot N.N."/>
        </authorList>
    </citation>
    <scope>NUCLEOTIDE SEQUENCE [LARGE SCALE GENOMIC DNA]</scope>
    <source>
        <strain evidence="2 3">DSM 21650</strain>
    </source>
</reference>
<name>A0A1H3RUH1_9FIRM</name>
<gene>
    <name evidence="2" type="ORF">SAMN05660462_02560</name>
</gene>
<dbReference type="AlphaFoldDB" id="A0A1H3RUH1"/>
<evidence type="ECO:0000313" key="2">
    <source>
        <dbReference type="EMBL" id="SDZ29356.1"/>
    </source>
</evidence>
<dbReference type="Proteomes" id="UP000198625">
    <property type="component" value="Unassembled WGS sequence"/>
</dbReference>
<dbReference type="EMBL" id="FNQE01000032">
    <property type="protein sequence ID" value="SDZ29356.1"/>
    <property type="molecule type" value="Genomic_DNA"/>
</dbReference>
<dbReference type="Pfam" id="PF21778">
    <property type="entry name" value="DUF6873"/>
    <property type="match status" value="1"/>
</dbReference>
<dbReference type="InterPro" id="IPR049238">
    <property type="entry name" value="DUF6873"/>
</dbReference>
<dbReference type="STRING" id="415015.SAMN05660462_02560"/>
<keyword evidence="3" id="KW-1185">Reference proteome</keyword>
<protein>
    <recommendedName>
        <fullName evidence="1">DUF6873 domain-containing protein</fullName>
    </recommendedName>
</protein>
<dbReference type="OrthoDB" id="1753686at2"/>
<organism evidence="2 3">
    <name type="scientific">Proteiniborus ethanoligenes</name>
    <dbReference type="NCBI Taxonomy" id="415015"/>
    <lineage>
        <taxon>Bacteria</taxon>
        <taxon>Bacillati</taxon>
        <taxon>Bacillota</taxon>
        <taxon>Clostridia</taxon>
        <taxon>Eubacteriales</taxon>
        <taxon>Proteiniborus</taxon>
    </lineage>
</organism>
<evidence type="ECO:0000313" key="3">
    <source>
        <dbReference type="Proteomes" id="UP000198625"/>
    </source>
</evidence>
<accession>A0A1H3RUH1</accession>
<sequence>MFFNPFVPEDKASLAVIDGRADEEIKDNLIGHGLKIIETCRCEELYDSISYHPDIIMHPITPRKVIVAPNVYDYYSDILPFYGIEVIKGEKKLDRNYPDNIAYNVARISRYAIHNTRYTDEKLKYYIKKQGVDFINVNQGYTKCSLAIVSNTAVITSDLSIHKELIKHGIEVLIIKEGNIDLPGLNYGFIGGATGMFSKNELFISGELGHHPNYIEIINFLKKYNVKPIFLSNHKIVDIGSIITF</sequence>